<dbReference type="AlphaFoldDB" id="A0A7X2NRM5"/>
<evidence type="ECO:0000256" key="2">
    <source>
        <dbReference type="PROSITE-ProRule" id="PRU01161"/>
    </source>
</evidence>
<accession>A0A7X2NRM5</accession>
<keyword evidence="2" id="KW-0378">Hydrolase</keyword>
<evidence type="ECO:0000256" key="1">
    <source>
        <dbReference type="ARBA" id="ARBA00023098"/>
    </source>
</evidence>
<feature type="domain" description="PNPLA" evidence="3">
    <location>
        <begin position="7"/>
        <end position="173"/>
    </location>
</feature>
<feature type="short sequence motif" description="GXGXXG" evidence="2">
    <location>
        <begin position="11"/>
        <end position="16"/>
    </location>
</feature>
<dbReference type="GO" id="GO:0016042">
    <property type="term" value="P:lipid catabolic process"/>
    <property type="evidence" value="ECO:0007669"/>
    <property type="project" value="UniProtKB-UniRule"/>
</dbReference>
<keyword evidence="2" id="KW-0442">Lipid degradation</keyword>
<dbReference type="CDD" id="cd07208">
    <property type="entry name" value="Pat_hypo_Ecoli_yjju_like"/>
    <property type="match status" value="1"/>
</dbReference>
<feature type="short sequence motif" description="GXSXG" evidence="2">
    <location>
        <begin position="38"/>
        <end position="42"/>
    </location>
</feature>
<evidence type="ECO:0000313" key="4">
    <source>
        <dbReference type="EMBL" id="MSS58319.1"/>
    </source>
</evidence>
<feature type="active site" description="Nucleophile" evidence="2">
    <location>
        <position position="40"/>
    </location>
</feature>
<feature type="active site" description="Proton acceptor" evidence="2">
    <location>
        <position position="160"/>
    </location>
</feature>
<protein>
    <submittedName>
        <fullName evidence="4">Patatin family protein</fullName>
    </submittedName>
</protein>
<dbReference type="InterPro" id="IPR045943">
    <property type="entry name" value="DUF6363"/>
</dbReference>
<name>A0A7X2NRM5_9FIRM</name>
<keyword evidence="5" id="KW-1185">Reference proteome</keyword>
<dbReference type="Pfam" id="PF19890">
    <property type="entry name" value="DUF6363"/>
    <property type="match status" value="1"/>
</dbReference>
<dbReference type="Pfam" id="PF01734">
    <property type="entry name" value="Patatin"/>
    <property type="match status" value="1"/>
</dbReference>
<dbReference type="RefSeq" id="WP_154504039.1">
    <property type="nucleotide sequence ID" value="NZ_VUMN01000009.1"/>
</dbReference>
<proteinExistence type="predicted"/>
<evidence type="ECO:0000259" key="3">
    <source>
        <dbReference type="PROSITE" id="PS51635"/>
    </source>
</evidence>
<dbReference type="InterPro" id="IPR016035">
    <property type="entry name" value="Acyl_Trfase/lysoPLipase"/>
</dbReference>
<gene>
    <name evidence="4" type="ORF">FYJ51_05315</name>
</gene>
<dbReference type="SUPFAM" id="SSF52151">
    <property type="entry name" value="FabD/lysophospholipase-like"/>
    <property type="match status" value="1"/>
</dbReference>
<reference evidence="4 5" key="1">
    <citation type="submission" date="2019-08" db="EMBL/GenBank/DDBJ databases">
        <title>In-depth cultivation of the pig gut microbiome towards novel bacterial diversity and tailored functional studies.</title>
        <authorList>
            <person name="Wylensek D."/>
            <person name="Hitch T.C.A."/>
            <person name="Clavel T."/>
        </authorList>
    </citation>
    <scope>NUCLEOTIDE SEQUENCE [LARGE SCALE GENOMIC DNA]</scope>
    <source>
        <strain evidence="4 5">Oil+RF-744-GAM-WT-6</strain>
    </source>
</reference>
<organism evidence="4 5">
    <name type="scientific">Stecheria intestinalis</name>
    <dbReference type="NCBI Taxonomy" id="2606630"/>
    <lineage>
        <taxon>Bacteria</taxon>
        <taxon>Bacillati</taxon>
        <taxon>Bacillota</taxon>
        <taxon>Erysipelotrichia</taxon>
        <taxon>Erysipelotrichales</taxon>
        <taxon>Erysipelotrichaceae</taxon>
        <taxon>Stecheria</taxon>
    </lineage>
</organism>
<keyword evidence="1 2" id="KW-0443">Lipid metabolism</keyword>
<dbReference type="InterPro" id="IPR037483">
    <property type="entry name" value="YjjU-like"/>
</dbReference>
<comment type="caution">
    <text evidence="4">The sequence shown here is derived from an EMBL/GenBank/DDBJ whole genome shotgun (WGS) entry which is preliminary data.</text>
</comment>
<dbReference type="InterPro" id="IPR002641">
    <property type="entry name" value="PNPLA_dom"/>
</dbReference>
<feature type="short sequence motif" description="DGA/G" evidence="2">
    <location>
        <begin position="160"/>
        <end position="162"/>
    </location>
</feature>
<dbReference type="EMBL" id="VUMN01000009">
    <property type="protein sequence ID" value="MSS58319.1"/>
    <property type="molecule type" value="Genomic_DNA"/>
</dbReference>
<evidence type="ECO:0000313" key="5">
    <source>
        <dbReference type="Proteomes" id="UP000461880"/>
    </source>
</evidence>
<sequence>MSEKYGLVLEGGGVRGAYTAGALAWLNDEHITFDYGVGISSGAVYMCCYWEGDKHTPEHMSTDYAADKENVGIRAFLKEGYYVAYKHLFDDDLKGKEHMTIQPLKDMHAPIEVGSYDLDQGKTVFFTPDDMDDSLELLRGCCALPIASAVVKVNGHQLLDGGITKMIPIERSVEQGVTKHLIITTKPADYVRKAAPKAIIWLMGKVYKNYPQIKKDYSIRHVNYYKQIDLINQLVSENKAINIRPSVDVPVSRWKGDRENCRKLYDLGYSDMEARREEIYRFLDREDPKKITTPAAEEKVPA</sequence>
<dbReference type="Proteomes" id="UP000461880">
    <property type="component" value="Unassembled WGS sequence"/>
</dbReference>
<dbReference type="Gene3D" id="3.40.1090.10">
    <property type="entry name" value="Cytosolic phospholipase A2 catalytic domain"/>
    <property type="match status" value="1"/>
</dbReference>
<dbReference type="GO" id="GO:0016787">
    <property type="term" value="F:hydrolase activity"/>
    <property type="evidence" value="ECO:0007669"/>
    <property type="project" value="UniProtKB-UniRule"/>
</dbReference>
<dbReference type="PROSITE" id="PS51635">
    <property type="entry name" value="PNPLA"/>
    <property type="match status" value="1"/>
</dbReference>